<dbReference type="InterPro" id="IPR009739">
    <property type="entry name" value="LprI-like_N"/>
</dbReference>
<feature type="domain" description="Lysozyme inhibitor LprI-like N-terminal" evidence="1">
    <location>
        <begin position="247"/>
        <end position="323"/>
    </location>
</feature>
<organism evidence="2 3">
    <name type="scientific">Legionella lytica</name>
    <dbReference type="NCBI Taxonomy" id="96232"/>
    <lineage>
        <taxon>Bacteria</taxon>
        <taxon>Pseudomonadati</taxon>
        <taxon>Pseudomonadota</taxon>
        <taxon>Gammaproteobacteria</taxon>
        <taxon>Legionellales</taxon>
        <taxon>Legionellaceae</taxon>
        <taxon>Legionella</taxon>
    </lineage>
</organism>
<dbReference type="Gene3D" id="1.20.1270.180">
    <property type="match status" value="1"/>
</dbReference>
<reference evidence="2" key="1">
    <citation type="submission" date="2021-03" db="EMBL/GenBank/DDBJ databases">
        <title>Legionella lytica PCM 2298.</title>
        <authorList>
            <person name="Koper P."/>
        </authorList>
    </citation>
    <scope>NUCLEOTIDE SEQUENCE</scope>
    <source>
        <strain evidence="2">PCM 2298</strain>
    </source>
</reference>
<protein>
    <submittedName>
        <fullName evidence="2">DUF1311 domain-containing protein</fullName>
    </submittedName>
</protein>
<dbReference type="RefSeq" id="WP_252581980.1">
    <property type="nucleotide sequence ID" value="NZ_CP071527.1"/>
</dbReference>
<proteinExistence type="predicted"/>
<sequence length="330" mass="37026">MAIFITQQSIVFFTLITVFHIGYANNWDSLAEETKTLCLSAQSISAPTQDQPDDAQKKLLTQCDANTFYYGFENVPDYVQARRCAFIQNDYGVLTMIYANGKGVKPDLTLAIHYACLMEAAPAETEGRVSHLAQIKAGNDTSTFDICDDITSGYMMGICASIDESQAKPQQQKYLAEVKQKLNPTEQVTFQKLLNTSVIYFKARVDNELDDRGTGAAAFAISERMTLNRTMLQMIKNTLACKLPTFSEKQYQVADAQLNRAYKKTQDTSFPTDVSITSAGIQKTERAWINYRDAWVAFAQLKCPNANTTNWKTFLTNERAKQLADLANFM</sequence>
<dbReference type="Proteomes" id="UP001057474">
    <property type="component" value="Chromosome"/>
</dbReference>
<evidence type="ECO:0000313" key="2">
    <source>
        <dbReference type="EMBL" id="USQ14941.1"/>
    </source>
</evidence>
<name>A0ABY4YBP0_9GAMM</name>
<dbReference type="Pfam" id="PF07007">
    <property type="entry name" value="LprI"/>
    <property type="match status" value="1"/>
</dbReference>
<evidence type="ECO:0000313" key="3">
    <source>
        <dbReference type="Proteomes" id="UP001057474"/>
    </source>
</evidence>
<dbReference type="EMBL" id="CP071527">
    <property type="protein sequence ID" value="USQ14941.1"/>
    <property type="molecule type" value="Genomic_DNA"/>
</dbReference>
<accession>A0ABY4YBP0</accession>
<keyword evidence="3" id="KW-1185">Reference proteome</keyword>
<evidence type="ECO:0000259" key="1">
    <source>
        <dbReference type="Pfam" id="PF07007"/>
    </source>
</evidence>
<gene>
    <name evidence="2" type="ORF">J2N86_06505</name>
</gene>